<keyword evidence="5" id="KW-0804">Transcription</keyword>
<dbReference type="GO" id="GO:0003677">
    <property type="term" value="F:DNA binding"/>
    <property type="evidence" value="ECO:0007669"/>
    <property type="project" value="UniProtKB-KW"/>
</dbReference>
<dbReference type="InterPro" id="IPR001138">
    <property type="entry name" value="Zn2Cys6_DnaBD"/>
</dbReference>
<keyword evidence="4 9" id="KW-0238">DNA-binding</keyword>
<dbReference type="PROSITE" id="PS00463">
    <property type="entry name" value="ZN2_CY6_FUNGAL_1"/>
    <property type="match status" value="1"/>
</dbReference>
<accession>A0A168A846</accession>
<dbReference type="PANTHER" id="PTHR47660:SF3">
    <property type="entry name" value="FINGER DOMAIN PROTEIN, PUTATIVE (AFU_ORTHOLOGUE AFUA_4G03310)-RELATED"/>
    <property type="match status" value="1"/>
</dbReference>
<dbReference type="GO" id="GO:0000981">
    <property type="term" value="F:DNA-binding transcription factor activity, RNA polymerase II-specific"/>
    <property type="evidence" value="ECO:0007669"/>
    <property type="project" value="InterPro"/>
</dbReference>
<dbReference type="Pfam" id="PF00172">
    <property type="entry name" value="Zn_clus"/>
    <property type="match status" value="1"/>
</dbReference>
<keyword evidence="2" id="KW-0862">Zinc</keyword>
<reference evidence="9 10" key="1">
    <citation type="journal article" date="2016" name="Genome Biol. Evol.">
        <title>Divergent and convergent evolution of fungal pathogenicity.</title>
        <authorList>
            <person name="Shang Y."/>
            <person name="Xiao G."/>
            <person name="Zheng P."/>
            <person name="Cen K."/>
            <person name="Zhan S."/>
            <person name="Wang C."/>
        </authorList>
    </citation>
    <scope>NUCLEOTIDE SEQUENCE [LARGE SCALE GENOMIC DNA]</scope>
    <source>
        <strain evidence="9 10">ARSEF 7405</strain>
    </source>
</reference>
<dbReference type="SMART" id="SM00066">
    <property type="entry name" value="GAL4"/>
    <property type="match status" value="1"/>
</dbReference>
<feature type="compositionally biased region" description="Basic residues" evidence="7">
    <location>
        <begin position="10"/>
        <end position="20"/>
    </location>
</feature>
<keyword evidence="3" id="KW-0805">Transcription regulation</keyword>
<gene>
    <name evidence="9" type="ORF">AAP_02387</name>
</gene>
<dbReference type="InterPro" id="IPR036864">
    <property type="entry name" value="Zn2-C6_fun-type_DNA-bd_sf"/>
</dbReference>
<dbReference type="AlphaFoldDB" id="A0A168A846"/>
<feature type="compositionally biased region" description="Polar residues" evidence="7">
    <location>
        <begin position="175"/>
        <end position="188"/>
    </location>
</feature>
<dbReference type="GO" id="GO:0008270">
    <property type="term" value="F:zinc ion binding"/>
    <property type="evidence" value="ECO:0007669"/>
    <property type="project" value="InterPro"/>
</dbReference>
<dbReference type="CDD" id="cd00067">
    <property type="entry name" value="GAL4"/>
    <property type="match status" value="1"/>
</dbReference>
<feature type="region of interest" description="Disordered" evidence="7">
    <location>
        <begin position="167"/>
        <end position="189"/>
    </location>
</feature>
<evidence type="ECO:0000259" key="8">
    <source>
        <dbReference type="PROSITE" id="PS50048"/>
    </source>
</evidence>
<protein>
    <submittedName>
        <fullName evidence="9">Zn(2)-C6 fungal-type DNA-binding domain protein</fullName>
    </submittedName>
</protein>
<dbReference type="Gene3D" id="4.10.240.10">
    <property type="entry name" value="Zn(2)-C6 fungal-type DNA-binding domain"/>
    <property type="match status" value="1"/>
</dbReference>
<feature type="region of interest" description="Disordered" evidence="7">
    <location>
        <begin position="1"/>
        <end position="20"/>
    </location>
</feature>
<feature type="region of interest" description="Disordered" evidence="7">
    <location>
        <begin position="55"/>
        <end position="86"/>
    </location>
</feature>
<keyword evidence="10" id="KW-1185">Reference proteome</keyword>
<evidence type="ECO:0000256" key="5">
    <source>
        <dbReference type="ARBA" id="ARBA00023163"/>
    </source>
</evidence>
<evidence type="ECO:0000256" key="7">
    <source>
        <dbReference type="SAM" id="MobiDB-lite"/>
    </source>
</evidence>
<comment type="caution">
    <text evidence="9">The sequence shown here is derived from an EMBL/GenBank/DDBJ whole genome shotgun (WGS) entry which is preliminary data.</text>
</comment>
<feature type="domain" description="Zn(2)-C6 fungal-type" evidence="8">
    <location>
        <begin position="21"/>
        <end position="51"/>
    </location>
</feature>
<keyword evidence="6" id="KW-0539">Nucleus</keyword>
<evidence type="ECO:0000256" key="3">
    <source>
        <dbReference type="ARBA" id="ARBA00023015"/>
    </source>
</evidence>
<sequence>MRNQPPTTPKQRKPNPSRKKACKACSDAKVRCGLEKPICSRCRAQGKTCRYFQNNVSGEGDQQQPSSQLRRSQRGTPYAAAAAGSAGTVTDESILHTASPSITTSATGGYIYDVSQTSDGSLLDAIYPGPPQNSRTTAHTNVHHPQAQNATNMQFMSTAAPATMSGTFAPEITANPPQGQQHLQQPAYPTQPPYLNFQNVSLAPMVNAEEIRDHWMRSFFAPLTMSAGADDAIMGEVQPQAKIYHPFTLQSVACVLRSYPDYMLSEDGVPPPIIHPLQVAKRQRIPESLANCFSLVRMWRKRAPGSEGLVVSVVKNEIQRLVGEQPPSDFECLCSFQAYLIYLMLAYFFPIPSGTSTGSNGAILCDDSAMITLQEIAFRTAKAGLKCREELTRQRPTWESWIVASAKRRTIFVMYIFVSLYNAHQGVPNFVADELKGVFVPESKKLWEATDRDTWEREYSSYLSKWDDGMLEISELWRTEETGSERLRGRIARWLQGTDEFGMMLFMICAHIHGC</sequence>
<evidence type="ECO:0000256" key="6">
    <source>
        <dbReference type="ARBA" id="ARBA00023242"/>
    </source>
</evidence>
<name>A0A168A846_9EURO</name>
<dbReference type="PANTHER" id="PTHR47660">
    <property type="entry name" value="TRANSCRIPTION FACTOR WITH C2H2 AND ZN(2)-CYS(6) DNA BINDING DOMAIN (EUROFUNG)-RELATED-RELATED"/>
    <property type="match status" value="1"/>
</dbReference>
<proteinExistence type="predicted"/>
<organism evidence="9 10">
    <name type="scientific">Ascosphaera apis ARSEF 7405</name>
    <dbReference type="NCBI Taxonomy" id="392613"/>
    <lineage>
        <taxon>Eukaryota</taxon>
        <taxon>Fungi</taxon>
        <taxon>Dikarya</taxon>
        <taxon>Ascomycota</taxon>
        <taxon>Pezizomycotina</taxon>
        <taxon>Eurotiomycetes</taxon>
        <taxon>Eurotiomycetidae</taxon>
        <taxon>Onygenales</taxon>
        <taxon>Ascosphaeraceae</taxon>
        <taxon>Ascosphaera</taxon>
    </lineage>
</organism>
<dbReference type="EMBL" id="AZGZ01000008">
    <property type="protein sequence ID" value="KZZ93595.1"/>
    <property type="molecule type" value="Genomic_DNA"/>
</dbReference>
<dbReference type="OrthoDB" id="2399539at2759"/>
<dbReference type="Proteomes" id="UP000242877">
    <property type="component" value="Unassembled WGS sequence"/>
</dbReference>
<evidence type="ECO:0000313" key="9">
    <source>
        <dbReference type="EMBL" id="KZZ93595.1"/>
    </source>
</evidence>
<keyword evidence="1" id="KW-0479">Metal-binding</keyword>
<dbReference type="SUPFAM" id="SSF57701">
    <property type="entry name" value="Zn2/Cys6 DNA-binding domain"/>
    <property type="match status" value="1"/>
</dbReference>
<dbReference type="VEuPathDB" id="FungiDB:AAP_02387"/>
<evidence type="ECO:0000256" key="2">
    <source>
        <dbReference type="ARBA" id="ARBA00022833"/>
    </source>
</evidence>
<evidence type="ECO:0000256" key="1">
    <source>
        <dbReference type="ARBA" id="ARBA00022723"/>
    </source>
</evidence>
<evidence type="ECO:0000256" key="4">
    <source>
        <dbReference type="ARBA" id="ARBA00023125"/>
    </source>
</evidence>
<evidence type="ECO:0000313" key="10">
    <source>
        <dbReference type="Proteomes" id="UP000242877"/>
    </source>
</evidence>
<dbReference type="PROSITE" id="PS50048">
    <property type="entry name" value="ZN2_CY6_FUNGAL_2"/>
    <property type="match status" value="1"/>
</dbReference>